<accession>A0ABS4Q2G5</accession>
<keyword evidence="2" id="KW-1185">Reference proteome</keyword>
<comment type="caution">
    <text evidence="1">The sequence shown here is derived from an EMBL/GenBank/DDBJ whole genome shotgun (WGS) entry which is preliminary data.</text>
</comment>
<dbReference type="PANTHER" id="PTHR21174:SF0">
    <property type="entry name" value="HD PHOSPHOHYDROLASE FAMILY PROTEIN-RELATED"/>
    <property type="match status" value="1"/>
</dbReference>
<proteinExistence type="predicted"/>
<dbReference type="PIRSF" id="PIRSF035170">
    <property type="entry name" value="HD_phosphohydro"/>
    <property type="match status" value="1"/>
</dbReference>
<evidence type="ECO:0000313" key="2">
    <source>
        <dbReference type="Proteomes" id="UP000741013"/>
    </source>
</evidence>
<name>A0ABS4Q2G5_9PSEU</name>
<dbReference type="InterPro" id="IPR009218">
    <property type="entry name" value="HD_phosphohydro"/>
</dbReference>
<reference evidence="1 2" key="1">
    <citation type="submission" date="2021-03" db="EMBL/GenBank/DDBJ databases">
        <title>Sequencing the genomes of 1000 actinobacteria strains.</title>
        <authorList>
            <person name="Klenk H.-P."/>
        </authorList>
    </citation>
    <scope>NUCLEOTIDE SEQUENCE [LARGE SCALE GENOMIC DNA]</scope>
    <source>
        <strain evidence="1 2">DSM 45510</strain>
    </source>
</reference>
<dbReference type="PANTHER" id="PTHR21174">
    <property type="match status" value="1"/>
</dbReference>
<protein>
    <submittedName>
        <fullName evidence="1">Metal-dependent HD superfamily phosphohydrolase</fullName>
    </submittedName>
</protein>
<dbReference type="Proteomes" id="UP000741013">
    <property type="component" value="Unassembled WGS sequence"/>
</dbReference>
<sequence>MGEATGGLAARGGQGTRDLRLNAREAWLQALVTLGGDLEVGARAAAELAAQYAQPHRRYHTTAHLEAVVRDSAELGAELGLNARDKALVALAACAHDVVYDARPGHDERHSADWAVSWLEAAGLAAADVLRVEELVLTTLGHDAPAEDLAASALLDADLATLGGSAASYDEYARNVRAEYAAVSEPDWRSGRAKVLARLLARDPLYRTGPARLRWESAAKRNLAGELAGLEPPS</sequence>
<dbReference type="Gene3D" id="1.10.3210.10">
    <property type="entry name" value="Hypothetical protein af1432"/>
    <property type="match status" value="1"/>
</dbReference>
<dbReference type="SUPFAM" id="SSF109604">
    <property type="entry name" value="HD-domain/PDEase-like"/>
    <property type="match status" value="1"/>
</dbReference>
<gene>
    <name evidence="1" type="ORF">JOM49_007410</name>
</gene>
<evidence type="ECO:0000313" key="1">
    <source>
        <dbReference type="EMBL" id="MBP2185884.1"/>
    </source>
</evidence>
<dbReference type="EMBL" id="JAGGMS010000001">
    <property type="protein sequence ID" value="MBP2185884.1"/>
    <property type="molecule type" value="Genomic_DNA"/>
</dbReference>
<organism evidence="1 2">
    <name type="scientific">Amycolatopsis magusensis</name>
    <dbReference type="NCBI Taxonomy" id="882444"/>
    <lineage>
        <taxon>Bacteria</taxon>
        <taxon>Bacillati</taxon>
        <taxon>Actinomycetota</taxon>
        <taxon>Actinomycetes</taxon>
        <taxon>Pseudonocardiales</taxon>
        <taxon>Pseudonocardiaceae</taxon>
        <taxon>Amycolatopsis</taxon>
    </lineage>
</organism>
<dbReference type="RefSeq" id="WP_372444164.1">
    <property type="nucleotide sequence ID" value="NZ_JAGGMS010000001.1"/>
</dbReference>